<accession>A0AAU8GI46</accession>
<gene>
    <name evidence="1" type="ORF">NDDWPVAN_CDS0124</name>
</gene>
<reference evidence="1" key="1">
    <citation type="submission" date="2024-05" db="EMBL/GenBank/DDBJ databases">
        <authorList>
            <person name="Mugo M.M."/>
            <person name="Musyoki A.M."/>
            <person name="Makumi A.M."/>
            <person name="Mutai I."/>
            <person name="Drechsel O."/>
            <person name="Kering K.K."/>
            <person name="Muturi P."/>
            <person name="Mbae C.K."/>
            <person name="Kariuki S.M."/>
        </authorList>
    </citation>
    <scope>NUCLEOTIDE SEQUENCE</scope>
</reference>
<dbReference type="EMBL" id="PP856721">
    <property type="protein sequence ID" value="XCH40250.1"/>
    <property type="molecule type" value="Genomic_DNA"/>
</dbReference>
<sequence length="41" mass="4917">MFDVFHFVYLLVVGFSMSPDVIKITQPHQRSRDFLNYFHAL</sequence>
<evidence type="ECO:0000313" key="1">
    <source>
        <dbReference type="EMBL" id="XCH40250.1"/>
    </source>
</evidence>
<protein>
    <submittedName>
        <fullName evidence="1">Uncharacterized protein</fullName>
    </submittedName>
</protein>
<name>A0AAU8GI46_9CAUD</name>
<proteinExistence type="predicted"/>
<organism evidence="1">
    <name type="scientific">Salmonella phage vB_SEnST11_KE22</name>
    <dbReference type="NCBI Taxonomy" id="3161173"/>
    <lineage>
        <taxon>Viruses</taxon>
        <taxon>Duplodnaviria</taxon>
        <taxon>Heunggongvirae</taxon>
        <taxon>Uroviricota</taxon>
        <taxon>Caudoviricetes</taxon>
        <taxon>Vequintavirinae</taxon>
        <taxon>Seunavirus</taxon>
    </lineage>
</organism>